<sequence length="486" mass="51465">MAGPGTTMETTTFLAAALLALATQGDALVQIPSLPTVGTDFTISRLATTESSTGLADLQVTNNTVELKRAQASSLSNTYIQAMRKQAMEQAGRAVDATNGSVNLVSGDYGQVFIAPVTVGGQSFDMVVDTGSSDPWLITPSFQCISLDDGSEIAESDCAFGSDLYDSSDSSTYQALADQNFNMSYADGEALEGTLGFETFVMGGITVTSQEFGLVDRAAWSGDDTSSGLVGFAYSTLTSAYSGTNPSADVAGETLIYNTLFTNMWRDGGVPPVFSLAITRTNGTDEVQPGGVMALGGLPDVPHAPYFASTPIIPYGINITDGTKVYEFYSIAIDGYAISAQQDTQFDVYNTSNPNKVPLVGPTEGIIDSGTTLFYADDDVAQAIAEAFTPAGAYDDDEGVWTVPCNSTPPLWGVSIDHKVFYVNAADMVLQYTETQCVSGVQRNYGGLTILGDVWMKNVISVFDIGASAMRFAAREFYDLESYDGE</sequence>
<dbReference type="InterPro" id="IPR001461">
    <property type="entry name" value="Aspartic_peptidase_A1"/>
</dbReference>
<keyword evidence="5" id="KW-0732">Signal</keyword>
<accession>A0A6G1KVT6</accession>
<feature type="domain" description="Peptidase A1" evidence="6">
    <location>
        <begin position="113"/>
        <end position="473"/>
    </location>
</feature>
<evidence type="ECO:0000256" key="5">
    <source>
        <dbReference type="SAM" id="SignalP"/>
    </source>
</evidence>
<dbReference type="CDD" id="cd05471">
    <property type="entry name" value="pepsin_like"/>
    <property type="match status" value="1"/>
</dbReference>
<dbReference type="InterPro" id="IPR021109">
    <property type="entry name" value="Peptidase_aspartic_dom_sf"/>
</dbReference>
<dbReference type="InterPro" id="IPR033121">
    <property type="entry name" value="PEPTIDASE_A1"/>
</dbReference>
<evidence type="ECO:0000313" key="8">
    <source>
        <dbReference type="Proteomes" id="UP000799436"/>
    </source>
</evidence>
<dbReference type="AlphaFoldDB" id="A0A6G1KVT6"/>
<organism evidence="7 8">
    <name type="scientific">Teratosphaeria nubilosa</name>
    <dbReference type="NCBI Taxonomy" id="161662"/>
    <lineage>
        <taxon>Eukaryota</taxon>
        <taxon>Fungi</taxon>
        <taxon>Dikarya</taxon>
        <taxon>Ascomycota</taxon>
        <taxon>Pezizomycotina</taxon>
        <taxon>Dothideomycetes</taxon>
        <taxon>Dothideomycetidae</taxon>
        <taxon>Mycosphaerellales</taxon>
        <taxon>Teratosphaeriaceae</taxon>
        <taxon>Teratosphaeria</taxon>
    </lineage>
</organism>
<evidence type="ECO:0000256" key="1">
    <source>
        <dbReference type="ARBA" id="ARBA00007447"/>
    </source>
</evidence>
<keyword evidence="4 7" id="KW-0645">Protease</keyword>
<feature type="active site" evidence="3">
    <location>
        <position position="129"/>
    </location>
</feature>
<dbReference type="OrthoDB" id="15189at2759"/>
<reference evidence="7" key="1">
    <citation type="journal article" date="2020" name="Stud. Mycol.">
        <title>101 Dothideomycetes genomes: a test case for predicting lifestyles and emergence of pathogens.</title>
        <authorList>
            <person name="Haridas S."/>
            <person name="Albert R."/>
            <person name="Binder M."/>
            <person name="Bloem J."/>
            <person name="Labutti K."/>
            <person name="Salamov A."/>
            <person name="Andreopoulos B."/>
            <person name="Baker S."/>
            <person name="Barry K."/>
            <person name="Bills G."/>
            <person name="Bluhm B."/>
            <person name="Cannon C."/>
            <person name="Castanera R."/>
            <person name="Culley D."/>
            <person name="Daum C."/>
            <person name="Ezra D."/>
            <person name="Gonzalez J."/>
            <person name="Henrissat B."/>
            <person name="Kuo A."/>
            <person name="Liang C."/>
            <person name="Lipzen A."/>
            <person name="Lutzoni F."/>
            <person name="Magnuson J."/>
            <person name="Mondo S."/>
            <person name="Nolan M."/>
            <person name="Ohm R."/>
            <person name="Pangilinan J."/>
            <person name="Park H.-J."/>
            <person name="Ramirez L."/>
            <person name="Alfaro M."/>
            <person name="Sun H."/>
            <person name="Tritt A."/>
            <person name="Yoshinaga Y."/>
            <person name="Zwiers L.-H."/>
            <person name="Turgeon B."/>
            <person name="Goodwin S."/>
            <person name="Spatafora J."/>
            <person name="Crous P."/>
            <person name="Grigoriev I."/>
        </authorList>
    </citation>
    <scope>NUCLEOTIDE SEQUENCE</scope>
    <source>
        <strain evidence="7">CBS 116005</strain>
    </source>
</reference>
<keyword evidence="2 4" id="KW-0064">Aspartyl protease</keyword>
<dbReference type="EMBL" id="ML995911">
    <property type="protein sequence ID" value="KAF2764735.1"/>
    <property type="molecule type" value="Genomic_DNA"/>
</dbReference>
<evidence type="ECO:0000256" key="2">
    <source>
        <dbReference type="ARBA" id="ARBA00022750"/>
    </source>
</evidence>
<dbReference type="PANTHER" id="PTHR47966:SF47">
    <property type="entry name" value="ENDOPEPTIDASE, PUTATIVE (AFU_ORTHOLOGUE AFUA_3G01220)-RELATED"/>
    <property type="match status" value="1"/>
</dbReference>
<proteinExistence type="inferred from homology"/>
<gene>
    <name evidence="7" type="ORF">EJ03DRAFT_16337</name>
</gene>
<dbReference type="PROSITE" id="PS51767">
    <property type="entry name" value="PEPTIDASE_A1"/>
    <property type="match status" value="1"/>
</dbReference>
<evidence type="ECO:0000256" key="4">
    <source>
        <dbReference type="RuleBase" id="RU000454"/>
    </source>
</evidence>
<evidence type="ECO:0000259" key="6">
    <source>
        <dbReference type="PROSITE" id="PS51767"/>
    </source>
</evidence>
<dbReference type="PRINTS" id="PR00792">
    <property type="entry name" value="PEPSIN"/>
</dbReference>
<protein>
    <submittedName>
        <fullName evidence="7">Acid protease</fullName>
    </submittedName>
</protein>
<dbReference type="SUPFAM" id="SSF50630">
    <property type="entry name" value="Acid proteases"/>
    <property type="match status" value="1"/>
</dbReference>
<dbReference type="InterPro" id="IPR001969">
    <property type="entry name" value="Aspartic_peptidase_AS"/>
</dbReference>
<dbReference type="PROSITE" id="PS00141">
    <property type="entry name" value="ASP_PROTEASE"/>
    <property type="match status" value="1"/>
</dbReference>
<dbReference type="InterPro" id="IPR034164">
    <property type="entry name" value="Pepsin-like_dom"/>
</dbReference>
<dbReference type="PANTHER" id="PTHR47966">
    <property type="entry name" value="BETA-SITE APP-CLEAVING ENZYME, ISOFORM A-RELATED"/>
    <property type="match status" value="1"/>
</dbReference>
<name>A0A6G1KVT6_9PEZI</name>
<dbReference type="Proteomes" id="UP000799436">
    <property type="component" value="Unassembled WGS sequence"/>
</dbReference>
<evidence type="ECO:0000256" key="3">
    <source>
        <dbReference type="PIRSR" id="PIRSR601461-1"/>
    </source>
</evidence>
<evidence type="ECO:0000313" key="7">
    <source>
        <dbReference type="EMBL" id="KAF2764735.1"/>
    </source>
</evidence>
<keyword evidence="8" id="KW-1185">Reference proteome</keyword>
<comment type="similarity">
    <text evidence="1 4">Belongs to the peptidase A1 family.</text>
</comment>
<dbReference type="Gene3D" id="2.40.70.10">
    <property type="entry name" value="Acid Proteases"/>
    <property type="match status" value="2"/>
</dbReference>
<keyword evidence="4" id="KW-0378">Hydrolase</keyword>
<dbReference type="GO" id="GO:0006508">
    <property type="term" value="P:proteolysis"/>
    <property type="evidence" value="ECO:0007669"/>
    <property type="project" value="UniProtKB-KW"/>
</dbReference>
<feature type="chain" id="PRO_5026034331" evidence="5">
    <location>
        <begin position="28"/>
        <end position="486"/>
    </location>
</feature>
<feature type="active site" evidence="3">
    <location>
        <position position="368"/>
    </location>
</feature>
<dbReference type="Pfam" id="PF00026">
    <property type="entry name" value="Asp"/>
    <property type="match status" value="1"/>
</dbReference>
<feature type="signal peptide" evidence="5">
    <location>
        <begin position="1"/>
        <end position="27"/>
    </location>
</feature>
<dbReference type="GO" id="GO:0004190">
    <property type="term" value="F:aspartic-type endopeptidase activity"/>
    <property type="evidence" value="ECO:0007669"/>
    <property type="project" value="UniProtKB-KW"/>
</dbReference>
<dbReference type="GO" id="GO:0000324">
    <property type="term" value="C:fungal-type vacuole"/>
    <property type="evidence" value="ECO:0007669"/>
    <property type="project" value="TreeGrafter"/>
</dbReference>